<dbReference type="InterPro" id="IPR003400">
    <property type="entry name" value="ExbD"/>
</dbReference>
<reference evidence="10" key="1">
    <citation type="journal article" date="2019" name="Int. J. Syst. Evol. Microbiol.">
        <title>The Global Catalogue of Microorganisms (GCM) 10K type strain sequencing project: providing services to taxonomists for standard genome sequencing and annotation.</title>
        <authorList>
            <consortium name="The Broad Institute Genomics Platform"/>
            <consortium name="The Broad Institute Genome Sequencing Center for Infectious Disease"/>
            <person name="Wu L."/>
            <person name="Ma J."/>
        </authorList>
    </citation>
    <scope>NUCLEOTIDE SEQUENCE [LARGE SCALE GENOMIC DNA]</scope>
    <source>
        <strain evidence="10">CCUG 58938</strain>
    </source>
</reference>
<comment type="subcellular location">
    <subcellularLocation>
        <location evidence="1">Cell membrane</location>
        <topology evidence="1">Single-pass membrane protein</topology>
    </subcellularLocation>
    <subcellularLocation>
        <location evidence="7">Cell membrane</location>
        <topology evidence="7">Single-pass type II membrane protein</topology>
    </subcellularLocation>
</comment>
<dbReference type="PANTHER" id="PTHR30558:SF3">
    <property type="entry name" value="BIOPOLYMER TRANSPORT PROTEIN EXBD-RELATED"/>
    <property type="match status" value="1"/>
</dbReference>
<evidence type="ECO:0000256" key="2">
    <source>
        <dbReference type="ARBA" id="ARBA00005811"/>
    </source>
</evidence>
<evidence type="ECO:0000313" key="10">
    <source>
        <dbReference type="Proteomes" id="UP001597112"/>
    </source>
</evidence>
<dbReference type="Pfam" id="PF02472">
    <property type="entry name" value="ExbD"/>
    <property type="match status" value="1"/>
</dbReference>
<gene>
    <name evidence="9" type="ORF">ACFQ21_15565</name>
</gene>
<dbReference type="PANTHER" id="PTHR30558">
    <property type="entry name" value="EXBD MEMBRANE COMPONENT OF PMF-DRIVEN MACROMOLECULE IMPORT SYSTEM"/>
    <property type="match status" value="1"/>
</dbReference>
<keyword evidence="6" id="KW-0472">Membrane</keyword>
<name>A0ABW3K3D5_9BACT</name>
<keyword evidence="4 7" id="KW-0812">Transmembrane</keyword>
<evidence type="ECO:0000256" key="7">
    <source>
        <dbReference type="RuleBase" id="RU003879"/>
    </source>
</evidence>
<dbReference type="EMBL" id="JBHTKA010000007">
    <property type="protein sequence ID" value="MFD1000744.1"/>
    <property type="molecule type" value="Genomic_DNA"/>
</dbReference>
<dbReference type="RefSeq" id="WP_377580199.1">
    <property type="nucleotide sequence ID" value="NZ_JBHTKA010000007.1"/>
</dbReference>
<evidence type="ECO:0000313" key="9">
    <source>
        <dbReference type="EMBL" id="MFD1000744.1"/>
    </source>
</evidence>
<evidence type="ECO:0000256" key="1">
    <source>
        <dbReference type="ARBA" id="ARBA00004162"/>
    </source>
</evidence>
<keyword evidence="7" id="KW-0653">Protein transport</keyword>
<evidence type="ECO:0000256" key="5">
    <source>
        <dbReference type="ARBA" id="ARBA00022989"/>
    </source>
</evidence>
<keyword evidence="10" id="KW-1185">Reference proteome</keyword>
<organism evidence="9 10">
    <name type="scientific">Ohtaekwangia kribbensis</name>
    <dbReference type="NCBI Taxonomy" id="688913"/>
    <lineage>
        <taxon>Bacteria</taxon>
        <taxon>Pseudomonadati</taxon>
        <taxon>Bacteroidota</taxon>
        <taxon>Cytophagia</taxon>
        <taxon>Cytophagales</taxon>
        <taxon>Fulvivirgaceae</taxon>
        <taxon>Ohtaekwangia</taxon>
    </lineage>
</organism>
<evidence type="ECO:0000256" key="8">
    <source>
        <dbReference type="SAM" id="MobiDB-lite"/>
    </source>
</evidence>
<evidence type="ECO:0000256" key="4">
    <source>
        <dbReference type="ARBA" id="ARBA00022692"/>
    </source>
</evidence>
<evidence type="ECO:0000256" key="3">
    <source>
        <dbReference type="ARBA" id="ARBA00022475"/>
    </source>
</evidence>
<feature type="compositionally biased region" description="Basic residues" evidence="8">
    <location>
        <begin position="13"/>
        <end position="22"/>
    </location>
</feature>
<keyword evidence="7" id="KW-0813">Transport</keyword>
<comment type="caution">
    <text evidence="9">The sequence shown here is derived from an EMBL/GenBank/DDBJ whole genome shotgun (WGS) entry which is preliminary data.</text>
</comment>
<keyword evidence="3" id="KW-1003">Cell membrane</keyword>
<proteinExistence type="inferred from homology"/>
<sequence length="169" mass="19064">MAAIAQPVSGNQRGKRRSRKMSPRIDMTPMVDLAFLLITFFMLTTTLAKSYVMKVTLPEKASNITAAPVIKPTQLITVILGEKDKIYWYQGVQDPDIKVTNYSAQGIRKVLEEKKVQIDKMYVMVKPARQSRYKNLVDVLDEIKITNTQNYSLVAITPEDEALIAKTGL</sequence>
<accession>A0ABW3K3D5</accession>
<protein>
    <submittedName>
        <fullName evidence="9">ExbD/TolR family protein</fullName>
    </submittedName>
</protein>
<keyword evidence="5" id="KW-1133">Transmembrane helix</keyword>
<evidence type="ECO:0000256" key="6">
    <source>
        <dbReference type="ARBA" id="ARBA00023136"/>
    </source>
</evidence>
<comment type="similarity">
    <text evidence="2 7">Belongs to the ExbD/TolR family.</text>
</comment>
<dbReference type="Proteomes" id="UP001597112">
    <property type="component" value="Unassembled WGS sequence"/>
</dbReference>
<feature type="region of interest" description="Disordered" evidence="8">
    <location>
        <begin position="1"/>
        <end position="22"/>
    </location>
</feature>